<reference evidence="2 3" key="1">
    <citation type="journal article" date="2021" name="bioRxiv">
        <title>Chromosome-scale and haplotype-resolved genome assembly of a tetraploid potato cultivar.</title>
        <authorList>
            <person name="Sun H."/>
            <person name="Jiao W.-B."/>
            <person name="Krause K."/>
            <person name="Campoy J.A."/>
            <person name="Goel M."/>
            <person name="Folz-Donahue K."/>
            <person name="Kukat C."/>
            <person name="Huettel B."/>
            <person name="Schneeberger K."/>
        </authorList>
    </citation>
    <scope>NUCLEOTIDE SEQUENCE [LARGE SCALE GENOMIC DNA]</scope>
    <source>
        <strain evidence="2">SolTubOtavaFocal</strain>
        <tissue evidence="2">Leaves</tissue>
    </source>
</reference>
<gene>
    <name evidence="2" type="ORF">KY290_036998</name>
</gene>
<name>A0ABQ7TVR9_SOLTU</name>
<evidence type="ECO:0000313" key="2">
    <source>
        <dbReference type="EMBL" id="KAH0738293.1"/>
    </source>
</evidence>
<dbReference type="Proteomes" id="UP000826656">
    <property type="component" value="Unassembled WGS sequence"/>
</dbReference>
<feature type="region of interest" description="Disordered" evidence="1">
    <location>
        <begin position="16"/>
        <end position="53"/>
    </location>
</feature>
<evidence type="ECO:0000313" key="3">
    <source>
        <dbReference type="Proteomes" id="UP000826656"/>
    </source>
</evidence>
<sequence length="75" mass="8431">MNYNHDDLQQSCSSVIDSTYASASSEEESSYPVTPPCRSSRTDRHAPERLGYSPRKFGKSYAMHTTLHYVDVPTS</sequence>
<comment type="caution">
    <text evidence="2">The sequence shown here is derived from an EMBL/GenBank/DDBJ whole genome shotgun (WGS) entry which is preliminary data.</text>
</comment>
<proteinExistence type="predicted"/>
<protein>
    <submittedName>
        <fullName evidence="2">Uncharacterized protein</fullName>
    </submittedName>
</protein>
<keyword evidence="3" id="KW-1185">Reference proteome</keyword>
<accession>A0ABQ7TVR9</accession>
<evidence type="ECO:0000256" key="1">
    <source>
        <dbReference type="SAM" id="MobiDB-lite"/>
    </source>
</evidence>
<organism evidence="2 3">
    <name type="scientific">Solanum tuberosum</name>
    <name type="common">Potato</name>
    <dbReference type="NCBI Taxonomy" id="4113"/>
    <lineage>
        <taxon>Eukaryota</taxon>
        <taxon>Viridiplantae</taxon>
        <taxon>Streptophyta</taxon>
        <taxon>Embryophyta</taxon>
        <taxon>Tracheophyta</taxon>
        <taxon>Spermatophyta</taxon>
        <taxon>Magnoliopsida</taxon>
        <taxon>eudicotyledons</taxon>
        <taxon>Gunneridae</taxon>
        <taxon>Pentapetalae</taxon>
        <taxon>asterids</taxon>
        <taxon>lamiids</taxon>
        <taxon>Solanales</taxon>
        <taxon>Solanaceae</taxon>
        <taxon>Solanoideae</taxon>
        <taxon>Solaneae</taxon>
        <taxon>Solanum</taxon>
    </lineage>
</organism>
<dbReference type="EMBL" id="JAIVGD010000028">
    <property type="protein sequence ID" value="KAH0738293.1"/>
    <property type="molecule type" value="Genomic_DNA"/>
</dbReference>